<name>A0A917AWB6_9BACI</name>
<comment type="caution">
    <text evidence="2">The sequence shown here is derived from an EMBL/GenBank/DDBJ whole genome shotgun (WGS) entry which is preliminary data.</text>
</comment>
<dbReference type="RefSeq" id="WP_188389857.1">
    <property type="nucleotide sequence ID" value="NZ_BMFK01000005.1"/>
</dbReference>
<dbReference type="AlphaFoldDB" id="A0A917AWB6"/>
<accession>A0A917AWB6</accession>
<feature type="region of interest" description="Disordered" evidence="1">
    <location>
        <begin position="1"/>
        <end position="27"/>
    </location>
</feature>
<proteinExistence type="predicted"/>
<protein>
    <submittedName>
        <fullName evidence="2">Uncharacterized protein</fullName>
    </submittedName>
</protein>
<organism evidence="2 3">
    <name type="scientific">Priestia taiwanensis</name>
    <dbReference type="NCBI Taxonomy" id="1347902"/>
    <lineage>
        <taxon>Bacteria</taxon>
        <taxon>Bacillati</taxon>
        <taxon>Bacillota</taxon>
        <taxon>Bacilli</taxon>
        <taxon>Bacillales</taxon>
        <taxon>Bacillaceae</taxon>
        <taxon>Priestia</taxon>
    </lineage>
</organism>
<reference evidence="2" key="2">
    <citation type="submission" date="2020-09" db="EMBL/GenBank/DDBJ databases">
        <authorList>
            <person name="Sun Q."/>
            <person name="Zhou Y."/>
        </authorList>
    </citation>
    <scope>NUCLEOTIDE SEQUENCE</scope>
    <source>
        <strain evidence="2">CGMCC 1.12698</strain>
    </source>
</reference>
<dbReference type="EMBL" id="BMFK01000005">
    <property type="protein sequence ID" value="GGE82994.1"/>
    <property type="molecule type" value="Genomic_DNA"/>
</dbReference>
<evidence type="ECO:0000256" key="1">
    <source>
        <dbReference type="SAM" id="MobiDB-lite"/>
    </source>
</evidence>
<reference evidence="2" key="1">
    <citation type="journal article" date="2014" name="Int. J. Syst. Evol. Microbiol.">
        <title>Complete genome sequence of Corynebacterium casei LMG S-19264T (=DSM 44701T), isolated from a smear-ripened cheese.</title>
        <authorList>
            <consortium name="US DOE Joint Genome Institute (JGI-PGF)"/>
            <person name="Walter F."/>
            <person name="Albersmeier A."/>
            <person name="Kalinowski J."/>
            <person name="Ruckert C."/>
        </authorList>
    </citation>
    <scope>NUCLEOTIDE SEQUENCE</scope>
    <source>
        <strain evidence="2">CGMCC 1.12698</strain>
    </source>
</reference>
<sequence>MKKRKTFKSLKNFKNYKQPNEDLSQEENAEIGNDYSINISIYNINNIATGGGSAGNIEKRAEGGGQINENVGINANQGGHNAINGSESFNFKSQFANGNGRSGIAGKGNDEQGGQEAIKIRKQIKDSDIQFEDKQEEQ</sequence>
<dbReference type="Proteomes" id="UP000605259">
    <property type="component" value="Unassembled WGS sequence"/>
</dbReference>
<gene>
    <name evidence="2" type="ORF">GCM10007140_35690</name>
</gene>
<evidence type="ECO:0000313" key="3">
    <source>
        <dbReference type="Proteomes" id="UP000605259"/>
    </source>
</evidence>
<keyword evidence="3" id="KW-1185">Reference proteome</keyword>
<evidence type="ECO:0000313" key="2">
    <source>
        <dbReference type="EMBL" id="GGE82994.1"/>
    </source>
</evidence>
<feature type="region of interest" description="Disordered" evidence="1">
    <location>
        <begin position="93"/>
        <end position="115"/>
    </location>
</feature>